<evidence type="ECO:0000259" key="2">
    <source>
        <dbReference type="Pfam" id="PF03537"/>
    </source>
</evidence>
<feature type="chain" id="PRO_5028978311" evidence="1">
    <location>
        <begin position="28"/>
        <end position="339"/>
    </location>
</feature>
<sequence>MGKIKKGVAALLVGAAGIFGLQQLPHAACDAVQGAPTEKAFTPETAMVDLTEQLGVYARGRIPTFLLVGNGPTGLLEVTEYNSEENVARLIRALDGFFMESRFYDGYEEDGEKAERHDSETDEFLAAMLRKPLLAGKQVFVLDYVKGKKLRHVQELGAAEGYVADGGDRLLNVIPDRRPMHENADDVTQLKQVKNFLVLLNPEHFKTRESYINALAATNYDLLIVDLYYDDRPLTREETARLKRKAHGGQRLLLSYMSVGEAADYRPYWQSAWTNERPHWLAGANPEWPGSYKARYWSQEWHDLLYGSPNAYLDMIMAAGFDGAFLDVMDAWQYFRENE</sequence>
<dbReference type="Proteomes" id="UP000515480">
    <property type="component" value="Chromosome"/>
</dbReference>
<gene>
    <name evidence="3" type="ORF">H1B31_01150</name>
</gene>
<reference evidence="3 4" key="1">
    <citation type="submission" date="2020-07" db="EMBL/GenBank/DDBJ databases">
        <title>Complete genome and description of Selenomonas timonensis sp. nov., a new bacterium isolated from a gingivitis subject.</title>
        <authorList>
            <person name="Antezack A."/>
        </authorList>
    </citation>
    <scope>NUCLEOTIDE SEQUENCE [LARGE SCALE GENOMIC DNA]</scope>
    <source>
        <strain evidence="3 4">Marseille-Q3039</strain>
    </source>
</reference>
<accession>A0A7G7VKG1</accession>
<organism evidence="3 4">
    <name type="scientific">Selenomonas timonae</name>
    <dbReference type="NCBI Taxonomy" id="2754044"/>
    <lineage>
        <taxon>Bacteria</taxon>
        <taxon>Bacillati</taxon>
        <taxon>Bacillota</taxon>
        <taxon>Negativicutes</taxon>
        <taxon>Selenomonadales</taxon>
        <taxon>Selenomonadaceae</taxon>
        <taxon>Selenomonas</taxon>
    </lineage>
</organism>
<protein>
    <submittedName>
        <fullName evidence="3">Endo alpha-1,4 polygalactosaminidase</fullName>
    </submittedName>
</protein>
<keyword evidence="1" id="KW-0732">Signal</keyword>
<evidence type="ECO:0000313" key="4">
    <source>
        <dbReference type="Proteomes" id="UP000515480"/>
    </source>
</evidence>
<dbReference type="InterPro" id="IPR013785">
    <property type="entry name" value="Aldolase_TIM"/>
</dbReference>
<dbReference type="InterPro" id="IPR004352">
    <property type="entry name" value="GH114_TIM-barrel"/>
</dbReference>
<dbReference type="Pfam" id="PF03537">
    <property type="entry name" value="Glyco_hydro_114"/>
    <property type="match status" value="1"/>
</dbReference>
<dbReference type="PANTHER" id="PTHR35882:SF2">
    <property type="entry name" value="PELA"/>
    <property type="match status" value="1"/>
</dbReference>
<dbReference type="Gene3D" id="3.20.20.70">
    <property type="entry name" value="Aldolase class I"/>
    <property type="match status" value="2"/>
</dbReference>
<evidence type="ECO:0000256" key="1">
    <source>
        <dbReference type="SAM" id="SignalP"/>
    </source>
</evidence>
<proteinExistence type="predicted"/>
<evidence type="ECO:0000313" key="3">
    <source>
        <dbReference type="EMBL" id="QNH54604.1"/>
    </source>
</evidence>
<dbReference type="SUPFAM" id="SSF51445">
    <property type="entry name" value="(Trans)glycosidases"/>
    <property type="match status" value="1"/>
</dbReference>
<name>A0A7G7VKG1_9FIRM</name>
<dbReference type="PANTHER" id="PTHR35882">
    <property type="entry name" value="PELA"/>
    <property type="match status" value="1"/>
</dbReference>
<dbReference type="EMBL" id="CP060204">
    <property type="protein sequence ID" value="QNH54604.1"/>
    <property type="molecule type" value="Genomic_DNA"/>
</dbReference>
<dbReference type="InterPro" id="IPR016062">
    <property type="entry name" value="TM1410-rel"/>
</dbReference>
<dbReference type="InterPro" id="IPR017853">
    <property type="entry name" value="GH"/>
</dbReference>
<dbReference type="KEGG" id="stim:H1B31_01150"/>
<dbReference type="RefSeq" id="WP_185980560.1">
    <property type="nucleotide sequence ID" value="NZ_CP060204.1"/>
</dbReference>
<dbReference type="PRINTS" id="PR01545">
    <property type="entry name" value="THEMAYE10DUF"/>
</dbReference>
<keyword evidence="4" id="KW-1185">Reference proteome</keyword>
<feature type="domain" description="Glycoside-hydrolase family GH114 TIM-barrel" evidence="2">
    <location>
        <begin position="231"/>
        <end position="333"/>
    </location>
</feature>
<feature type="signal peptide" evidence="1">
    <location>
        <begin position="1"/>
        <end position="27"/>
    </location>
</feature>
<dbReference type="AlphaFoldDB" id="A0A7G7VKG1"/>